<keyword evidence="8" id="KW-0547">Nucleotide-binding</keyword>
<dbReference type="GeneID" id="30418029"/>
<dbReference type="GO" id="GO:0005524">
    <property type="term" value="F:ATP binding"/>
    <property type="evidence" value="ECO:0007669"/>
    <property type="project" value="UniProtKB-KW"/>
</dbReference>
<evidence type="ECO:0000256" key="2">
    <source>
        <dbReference type="ARBA" id="ARBA00004997"/>
    </source>
</evidence>
<protein>
    <recommendedName>
        <fullName evidence="5 15">Pyruvate kinase</fullName>
        <ecNumber evidence="5 15">2.7.1.40</ecNumber>
    </recommendedName>
</protein>
<keyword evidence="6 16" id="KW-0808">Transferase</keyword>
<keyword evidence="13 16" id="KW-0324">Glycolysis</keyword>
<organism evidence="20 22">
    <name type="scientific">Halodesulfurarchaeum formicicum</name>
    <dbReference type="NCBI Taxonomy" id="1873524"/>
    <lineage>
        <taxon>Archaea</taxon>
        <taxon>Methanobacteriati</taxon>
        <taxon>Methanobacteriota</taxon>
        <taxon>Stenosarchaea group</taxon>
        <taxon>Halobacteria</taxon>
        <taxon>Halobacteriales</taxon>
        <taxon>Halobacteriaceae</taxon>
        <taxon>Halodesulfurarchaeum</taxon>
    </lineage>
</organism>
<dbReference type="PANTHER" id="PTHR11817">
    <property type="entry name" value="PYRUVATE KINASE"/>
    <property type="match status" value="1"/>
</dbReference>
<keyword evidence="11 16" id="KW-0460">Magnesium</keyword>
<reference evidence="23" key="2">
    <citation type="submission" date="2016-08" db="EMBL/GenBank/DDBJ databases">
        <title>Discovery of first anaerobic lithoheterotrophic haloarchae widely represented in hypersaline habitats.</title>
        <authorList>
            <person name="Sorokin D.Y."/>
            <person name="Kublanov I.V."/>
            <person name="Roman P."/>
            <person name="Sinninghe Damste J.S."/>
            <person name="Golyshin P.N."/>
            <person name="Rojo D."/>
            <person name="Ciordia S."/>
            <person name="Mena Md.C."/>
            <person name="Ferrer M."/>
            <person name="Smedile F."/>
            <person name="Messina E."/>
            <person name="La Cono V."/>
            <person name="Yakimov M.M."/>
        </authorList>
    </citation>
    <scope>NUCLEOTIDE SEQUENCE [LARGE SCALE GENOMIC DNA]</scope>
    <source>
        <strain evidence="23">HSR6</strain>
    </source>
</reference>
<comment type="pathway">
    <text evidence="2 16">Carbohydrate degradation; glycolysis; pyruvate from D-glyceraldehyde 3-phosphate: step 5/5.</text>
</comment>
<dbReference type="Pfam" id="PF02887">
    <property type="entry name" value="PK_C"/>
    <property type="match status" value="1"/>
</dbReference>
<evidence type="ECO:0000256" key="6">
    <source>
        <dbReference type="ARBA" id="ARBA00022679"/>
    </source>
</evidence>
<evidence type="ECO:0000259" key="18">
    <source>
        <dbReference type="Pfam" id="PF00391"/>
    </source>
</evidence>
<feature type="domain" description="Pyruvate kinase barrel" evidence="17">
    <location>
        <begin position="1"/>
        <end position="317"/>
    </location>
</feature>
<evidence type="ECO:0000256" key="4">
    <source>
        <dbReference type="ARBA" id="ARBA00008663"/>
    </source>
</evidence>
<keyword evidence="10" id="KW-0067">ATP-binding</keyword>
<evidence type="ECO:0000313" key="22">
    <source>
        <dbReference type="Proteomes" id="UP000185608"/>
    </source>
</evidence>
<evidence type="ECO:0000256" key="3">
    <source>
        <dbReference type="ARBA" id="ARBA00006237"/>
    </source>
</evidence>
<evidence type="ECO:0000256" key="13">
    <source>
        <dbReference type="ARBA" id="ARBA00023152"/>
    </source>
</evidence>
<gene>
    <name evidence="20" type="primary">pykF</name>
    <name evidence="21" type="ORF">HSR6_1501</name>
    <name evidence="20" type="ORF">HTSR_1429</name>
</gene>
<comment type="cofactor">
    <cofactor evidence="1">
        <name>Mg(2+)</name>
        <dbReference type="ChEBI" id="CHEBI:18420"/>
    </cofactor>
</comment>
<evidence type="ECO:0000256" key="12">
    <source>
        <dbReference type="ARBA" id="ARBA00022958"/>
    </source>
</evidence>
<evidence type="ECO:0000313" key="23">
    <source>
        <dbReference type="Proteomes" id="UP000186165"/>
    </source>
</evidence>
<reference evidence="20 22" key="1">
    <citation type="submission" date="2016-06" db="EMBL/GenBank/DDBJ databases">
        <title>Discovery of anaerobic lithoheterotrophic haloarchaeon capable of sulfur respiration by hydrogen and formate.</title>
        <authorList>
            <person name="Sorokin D.Y."/>
            <person name="Kublanov I.V."/>
            <person name="Roman P."/>
            <person name="Sinninghe Damste J.S."/>
            <person name="Golyshin P.N."/>
            <person name="Rojo D."/>
            <person name="Ciordia S."/>
            <person name="Mena Md.C."/>
            <person name="Ferrer M."/>
            <person name="Smedile F."/>
            <person name="Messina E."/>
            <person name="La Cono V."/>
            <person name="Yakimov M.M."/>
        </authorList>
    </citation>
    <scope>NUCLEOTIDE SEQUENCE [LARGE SCALE GENOMIC DNA]</scope>
    <source>
        <strain evidence="20 22">HTSR1</strain>
    </source>
</reference>
<dbReference type="InterPro" id="IPR036637">
    <property type="entry name" value="Phosphohistidine_dom_sf"/>
</dbReference>
<dbReference type="Pfam" id="PF00224">
    <property type="entry name" value="PK"/>
    <property type="match status" value="1"/>
</dbReference>
<evidence type="ECO:0000256" key="1">
    <source>
        <dbReference type="ARBA" id="ARBA00001946"/>
    </source>
</evidence>
<dbReference type="PRINTS" id="PR01050">
    <property type="entry name" value="PYRUVTKNASE"/>
</dbReference>
<accession>A0A1J1ADW3</accession>
<keyword evidence="9 16" id="KW-0418">Kinase</keyword>
<evidence type="ECO:0000256" key="10">
    <source>
        <dbReference type="ARBA" id="ARBA00022840"/>
    </source>
</evidence>
<dbReference type="Proteomes" id="UP000186165">
    <property type="component" value="Chromosome"/>
</dbReference>
<keyword evidence="14 20" id="KW-0670">Pyruvate</keyword>
<dbReference type="SUPFAM" id="SSF50800">
    <property type="entry name" value="PK beta-barrel domain-like"/>
    <property type="match status" value="1"/>
</dbReference>
<evidence type="ECO:0000256" key="11">
    <source>
        <dbReference type="ARBA" id="ARBA00022842"/>
    </source>
</evidence>
<evidence type="ECO:0000259" key="17">
    <source>
        <dbReference type="Pfam" id="PF00224"/>
    </source>
</evidence>
<dbReference type="Gene3D" id="3.20.20.60">
    <property type="entry name" value="Phosphoenolpyruvate-binding domains"/>
    <property type="match status" value="1"/>
</dbReference>
<dbReference type="GO" id="GO:0000287">
    <property type="term" value="F:magnesium ion binding"/>
    <property type="evidence" value="ECO:0007669"/>
    <property type="project" value="UniProtKB-UniRule"/>
</dbReference>
<comment type="similarity">
    <text evidence="4 16">Belongs to the pyruvate kinase family.</text>
</comment>
<dbReference type="InterPro" id="IPR018209">
    <property type="entry name" value="Pyrv_Knase_AS"/>
</dbReference>
<dbReference type="PATRIC" id="fig|1855411.3.peg.1430"/>
<dbReference type="KEGG" id="hhsr:HSR6_1501"/>
<dbReference type="Pfam" id="PF00391">
    <property type="entry name" value="PEP-utilizers"/>
    <property type="match status" value="1"/>
</dbReference>
<evidence type="ECO:0000256" key="14">
    <source>
        <dbReference type="ARBA" id="ARBA00023317"/>
    </source>
</evidence>
<dbReference type="InterPro" id="IPR011037">
    <property type="entry name" value="Pyrv_Knase-like_insert_dom_sf"/>
</dbReference>
<dbReference type="EC" id="2.7.1.40" evidence="5 15"/>
<dbReference type="KEGG" id="halh:HTSR_1429"/>
<evidence type="ECO:0000256" key="8">
    <source>
        <dbReference type="ARBA" id="ARBA00022741"/>
    </source>
</evidence>
<keyword evidence="23" id="KW-1185">Reference proteome</keyword>
<dbReference type="GO" id="GO:0030955">
    <property type="term" value="F:potassium ion binding"/>
    <property type="evidence" value="ECO:0007669"/>
    <property type="project" value="UniProtKB-UniRule"/>
</dbReference>
<accession>A0A1D8S5I7</accession>
<proteinExistence type="inferred from homology"/>
<dbReference type="InterPro" id="IPR036918">
    <property type="entry name" value="Pyrv_Knase_C_sf"/>
</dbReference>
<dbReference type="InterPro" id="IPR040442">
    <property type="entry name" value="Pyrv_kinase-like_dom_sf"/>
</dbReference>
<dbReference type="InterPro" id="IPR001697">
    <property type="entry name" value="Pyr_Knase"/>
</dbReference>
<feature type="domain" description="Pyruvate kinase C-terminal" evidence="19">
    <location>
        <begin position="352"/>
        <end position="468"/>
    </location>
</feature>
<name>A0A1D8S5I7_9EURY</name>
<dbReference type="InterPro" id="IPR015806">
    <property type="entry name" value="Pyrv_Knase_insert_dom_sf"/>
</dbReference>
<dbReference type="Gene3D" id="3.50.30.10">
    <property type="entry name" value="Phosphohistidine domain"/>
    <property type="match status" value="1"/>
</dbReference>
<dbReference type="PROSITE" id="PS00110">
    <property type="entry name" value="PYRUVATE_KINASE"/>
    <property type="match status" value="1"/>
</dbReference>
<evidence type="ECO:0000256" key="7">
    <source>
        <dbReference type="ARBA" id="ARBA00022723"/>
    </source>
</evidence>
<evidence type="ECO:0000313" key="21">
    <source>
        <dbReference type="EMBL" id="APE95944.1"/>
    </source>
</evidence>
<evidence type="ECO:0000256" key="5">
    <source>
        <dbReference type="ARBA" id="ARBA00012142"/>
    </source>
</evidence>
<dbReference type="UniPathway" id="UPA00109">
    <property type="reaction ID" value="UER00188"/>
</dbReference>
<comment type="catalytic activity">
    <reaction evidence="16">
        <text>pyruvate + ATP = phosphoenolpyruvate + ADP + H(+)</text>
        <dbReference type="Rhea" id="RHEA:18157"/>
        <dbReference type="ChEBI" id="CHEBI:15361"/>
        <dbReference type="ChEBI" id="CHEBI:15378"/>
        <dbReference type="ChEBI" id="CHEBI:30616"/>
        <dbReference type="ChEBI" id="CHEBI:58702"/>
        <dbReference type="ChEBI" id="CHEBI:456216"/>
        <dbReference type="EC" id="2.7.1.40"/>
    </reaction>
</comment>
<dbReference type="SUPFAM" id="SSF52935">
    <property type="entry name" value="PK C-terminal domain-like"/>
    <property type="match status" value="1"/>
</dbReference>
<dbReference type="FunFam" id="2.40.33.10:FF:000001">
    <property type="entry name" value="Pyruvate kinase"/>
    <property type="match status" value="1"/>
</dbReference>
<evidence type="ECO:0000259" key="19">
    <source>
        <dbReference type="Pfam" id="PF02887"/>
    </source>
</evidence>
<dbReference type="InterPro" id="IPR015793">
    <property type="entry name" value="Pyrv_Knase_brl"/>
</dbReference>
<dbReference type="AlphaFoldDB" id="A0A1D8S5I7"/>
<dbReference type="RefSeq" id="WP_070365287.1">
    <property type="nucleotide sequence ID" value="NZ_CP016070.1"/>
</dbReference>
<dbReference type="NCBIfam" id="NF004978">
    <property type="entry name" value="PRK06354.1"/>
    <property type="match status" value="1"/>
</dbReference>
<dbReference type="SUPFAM" id="SSF51621">
    <property type="entry name" value="Phosphoenolpyruvate/pyruvate domain"/>
    <property type="match status" value="1"/>
</dbReference>
<feature type="domain" description="PEP-utilising enzyme mobile" evidence="18">
    <location>
        <begin position="510"/>
        <end position="570"/>
    </location>
</feature>
<dbReference type="STRING" id="1873524.HSR6_1501"/>
<dbReference type="Proteomes" id="UP000185608">
    <property type="component" value="Chromosome"/>
</dbReference>
<dbReference type="Gene3D" id="2.40.33.10">
    <property type="entry name" value="PK beta-barrel domain-like"/>
    <property type="match status" value="1"/>
</dbReference>
<keyword evidence="7" id="KW-0479">Metal-binding</keyword>
<keyword evidence="12" id="KW-0630">Potassium</keyword>
<dbReference type="EMBL" id="CP016070">
    <property type="protein sequence ID" value="AOW80605.1"/>
    <property type="molecule type" value="Genomic_DNA"/>
</dbReference>
<evidence type="ECO:0000256" key="16">
    <source>
        <dbReference type="RuleBase" id="RU000504"/>
    </source>
</evidence>
<dbReference type="NCBIfam" id="NF004491">
    <property type="entry name" value="PRK05826.1"/>
    <property type="match status" value="1"/>
</dbReference>
<sequence length="589" mass="62099">MRNAKIVCTLGPASDDRAAISDLAAAGMTVARINSSHGTREDRAALIERAQRVDAELDKPVAVMVDLQGPEIRTGETAEPVQLETGSAVTFRESTAVTEQEIGLSTDISRVSPGDRVLLDDGRIETVVDSVEGNAVHATVKSGGKLQSHKGVNVPGVDLDVDVVTAKDRADLELAVEAGADFVAASFVRDAADVLEVEAAIEDLGGEIPVVAKIERADAVDHLDEIIQTAQGIMVARGDLGVELPMEDVPLIQKRIIHKSQAAGVPVITATEMLDSMVEQARPTRAEASDVANAVLDGTDAVMLSAETAIGSHPTRVVETMDRIIREIEESVEYDEIIEQRVPEATGESRTDALARSARYLARDVNASAIVVASESGYTARRVTKFRPSVPVVATTPNDQVHRQLGLVWGVNAQHANVQVGTATTVIEDSVKAGLDSGIVDPGDTVVVLTGMMTELEGEDTTNTLKVHVAAETLAVGRSVVDGRATGPVVDLEHVDPETIEAGSIGVIHRDFNGEFSDGLEKLGGIVSARSGMTGYAAMVARELEIPMITGADIGDLEPGQQVTIDGERGVVYDGEVNKPAAGRKRGPL</sequence>
<dbReference type="InterPro" id="IPR015795">
    <property type="entry name" value="Pyrv_Knase_C"/>
</dbReference>
<dbReference type="InterPro" id="IPR008279">
    <property type="entry name" value="PEP-util_enz_mobile_dom"/>
</dbReference>
<dbReference type="NCBIfam" id="TIGR01064">
    <property type="entry name" value="pyruv_kin"/>
    <property type="match status" value="1"/>
</dbReference>
<comment type="similarity">
    <text evidence="3">In the C-terminal section; belongs to the PEP-utilizing enzyme family.</text>
</comment>
<evidence type="ECO:0000313" key="20">
    <source>
        <dbReference type="EMBL" id="AOW80605.1"/>
    </source>
</evidence>
<dbReference type="OrthoDB" id="56298at2157"/>
<reference evidence="21" key="3">
    <citation type="journal article" date="2017" name="ISME J.">
        <title>Discovery of anaerobic lithoheterotrophic haloarchaea, ubiquitous in hypersaline habitats.</title>
        <authorList>
            <person name="Sorokin D.Y."/>
            <person name="Messina E."/>
            <person name="Smedile F."/>
            <person name="Roman P."/>
            <person name="Damste J.S.S."/>
            <person name="Ciordia S."/>
            <person name="Mena M.C."/>
            <person name="Ferrer M."/>
            <person name="Golyshin P.N."/>
            <person name="Kublanov I.V."/>
            <person name="Samarov N.I."/>
            <person name="Toshchakov S.V."/>
            <person name="La Cono V."/>
            <person name="Yakimov M.M."/>
        </authorList>
    </citation>
    <scope>NUCLEOTIDE SEQUENCE</scope>
    <source>
        <strain evidence="21">HSR6</strain>
    </source>
</reference>
<dbReference type="InterPro" id="IPR015813">
    <property type="entry name" value="Pyrv/PenolPyrv_kinase-like_dom"/>
</dbReference>
<evidence type="ECO:0000256" key="9">
    <source>
        <dbReference type="ARBA" id="ARBA00022777"/>
    </source>
</evidence>
<dbReference type="SUPFAM" id="SSF52009">
    <property type="entry name" value="Phosphohistidine domain"/>
    <property type="match status" value="1"/>
</dbReference>
<dbReference type="Gene3D" id="3.40.1380.20">
    <property type="entry name" value="Pyruvate kinase, C-terminal domain"/>
    <property type="match status" value="1"/>
</dbReference>
<evidence type="ECO:0000256" key="15">
    <source>
        <dbReference type="NCBIfam" id="TIGR01064"/>
    </source>
</evidence>
<dbReference type="EMBL" id="CP016804">
    <property type="protein sequence ID" value="APE95944.1"/>
    <property type="molecule type" value="Genomic_DNA"/>
</dbReference>
<dbReference type="GO" id="GO:0016301">
    <property type="term" value="F:kinase activity"/>
    <property type="evidence" value="ECO:0007669"/>
    <property type="project" value="UniProtKB-KW"/>
</dbReference>
<dbReference type="GO" id="GO:0004743">
    <property type="term" value="F:pyruvate kinase activity"/>
    <property type="evidence" value="ECO:0007669"/>
    <property type="project" value="UniProtKB-UniRule"/>
</dbReference>